<name>A0ABR2Z9K1_9AGAR</name>
<dbReference type="EMBL" id="JBBXMP010000492">
    <property type="protein sequence ID" value="KAL0057571.1"/>
    <property type="molecule type" value="Genomic_DNA"/>
</dbReference>
<organism evidence="1 2">
    <name type="scientific">Marasmius tenuissimus</name>
    <dbReference type="NCBI Taxonomy" id="585030"/>
    <lineage>
        <taxon>Eukaryota</taxon>
        <taxon>Fungi</taxon>
        <taxon>Dikarya</taxon>
        <taxon>Basidiomycota</taxon>
        <taxon>Agaricomycotina</taxon>
        <taxon>Agaricomycetes</taxon>
        <taxon>Agaricomycetidae</taxon>
        <taxon>Agaricales</taxon>
        <taxon>Marasmiineae</taxon>
        <taxon>Marasmiaceae</taxon>
        <taxon>Marasmius</taxon>
    </lineage>
</organism>
<evidence type="ECO:0000313" key="1">
    <source>
        <dbReference type="EMBL" id="KAL0057571.1"/>
    </source>
</evidence>
<accession>A0ABR2Z9K1</accession>
<comment type="caution">
    <text evidence="1">The sequence shown here is derived from an EMBL/GenBank/DDBJ whole genome shotgun (WGS) entry which is preliminary data.</text>
</comment>
<reference evidence="1 2" key="1">
    <citation type="submission" date="2024-05" db="EMBL/GenBank/DDBJ databases">
        <title>A draft genome resource for the thread blight pathogen Marasmius tenuissimus strain MS-2.</title>
        <authorList>
            <person name="Yulfo-Soto G.E."/>
            <person name="Baruah I.K."/>
            <person name="Amoako-Attah I."/>
            <person name="Bukari Y."/>
            <person name="Meinhardt L.W."/>
            <person name="Bailey B.A."/>
            <person name="Cohen S.P."/>
        </authorList>
    </citation>
    <scope>NUCLEOTIDE SEQUENCE [LARGE SCALE GENOMIC DNA]</scope>
    <source>
        <strain evidence="1 2">MS-2</strain>
    </source>
</reference>
<evidence type="ECO:0000313" key="2">
    <source>
        <dbReference type="Proteomes" id="UP001437256"/>
    </source>
</evidence>
<protein>
    <submittedName>
        <fullName evidence="1">Uncharacterized protein</fullName>
    </submittedName>
</protein>
<sequence length="76" mass="8827">MPLPKPNSAPPDPTDDDMEALRKEVQMAKELGMAERQARIMIRAKEQQAKNTKHDEFMDEQLKCAICWDMLVQPRM</sequence>
<gene>
    <name evidence="1" type="ORF">AAF712_015780</name>
</gene>
<keyword evidence="2" id="KW-1185">Reference proteome</keyword>
<proteinExistence type="predicted"/>
<dbReference type="Proteomes" id="UP001437256">
    <property type="component" value="Unassembled WGS sequence"/>
</dbReference>